<dbReference type="EMBL" id="CACVKT020008007">
    <property type="protein sequence ID" value="CAC5412420.1"/>
    <property type="molecule type" value="Genomic_DNA"/>
</dbReference>
<dbReference type="Proteomes" id="UP000507470">
    <property type="component" value="Unassembled WGS sequence"/>
</dbReference>
<feature type="compositionally biased region" description="Acidic residues" evidence="1">
    <location>
        <begin position="307"/>
        <end position="316"/>
    </location>
</feature>
<feature type="region of interest" description="Disordered" evidence="1">
    <location>
        <begin position="291"/>
        <end position="316"/>
    </location>
</feature>
<reference evidence="2 3" key="1">
    <citation type="submission" date="2020-06" db="EMBL/GenBank/DDBJ databases">
        <authorList>
            <person name="Li R."/>
            <person name="Bekaert M."/>
        </authorList>
    </citation>
    <scope>NUCLEOTIDE SEQUENCE [LARGE SCALE GENOMIC DNA]</scope>
    <source>
        <strain evidence="3">wild</strain>
    </source>
</reference>
<sequence>MKLTESLDEGKDYNIFADNYFTSIKLAIALKDCRLLGEEKTMSLYTSISSLTSGLIEVKAKIGKPLTNTPPAYKKALAVKRPVDDVRKDGENHLHEWRETPEITPAIPPSVSEVQPAPQVEVGRKGHPTSGGAIGSTYLPGFLGGSGLPEHQEDGHSDKTPLLKRLLAKAEPLTEDIKEDKKENEKEDNKEDIVMIISDEETCGVKEENPEEPDNRTVGLVNPLDGSVVEPAVQTVGKTNDKVGGMQKTNHTVRSMIETDAQTEGNTNTMVMSVVEPAIRMTRETVNTVGNDNVNPEHESGETNFNCDEEALIESN</sequence>
<accession>A0A6J8DWG0</accession>
<feature type="region of interest" description="Disordered" evidence="1">
    <location>
        <begin position="200"/>
        <end position="223"/>
    </location>
</feature>
<gene>
    <name evidence="2" type="ORF">MCOR_45396</name>
</gene>
<organism evidence="2 3">
    <name type="scientific">Mytilus coruscus</name>
    <name type="common">Sea mussel</name>
    <dbReference type="NCBI Taxonomy" id="42192"/>
    <lineage>
        <taxon>Eukaryota</taxon>
        <taxon>Metazoa</taxon>
        <taxon>Spiralia</taxon>
        <taxon>Lophotrochozoa</taxon>
        <taxon>Mollusca</taxon>
        <taxon>Bivalvia</taxon>
        <taxon>Autobranchia</taxon>
        <taxon>Pteriomorphia</taxon>
        <taxon>Mytilida</taxon>
        <taxon>Mytiloidea</taxon>
        <taxon>Mytilidae</taxon>
        <taxon>Mytilinae</taxon>
        <taxon>Mytilus</taxon>
    </lineage>
</organism>
<dbReference type="AlphaFoldDB" id="A0A6J8DWG0"/>
<protein>
    <recommendedName>
        <fullName evidence="4">PiggyBac transposable element-derived protein domain-containing protein</fullName>
    </recommendedName>
</protein>
<evidence type="ECO:0000256" key="1">
    <source>
        <dbReference type="SAM" id="MobiDB-lite"/>
    </source>
</evidence>
<evidence type="ECO:0000313" key="2">
    <source>
        <dbReference type="EMBL" id="CAC5412420.1"/>
    </source>
</evidence>
<keyword evidence="3" id="KW-1185">Reference proteome</keyword>
<name>A0A6J8DWG0_MYTCO</name>
<evidence type="ECO:0008006" key="4">
    <source>
        <dbReference type="Google" id="ProtNLM"/>
    </source>
</evidence>
<proteinExistence type="predicted"/>
<evidence type="ECO:0000313" key="3">
    <source>
        <dbReference type="Proteomes" id="UP000507470"/>
    </source>
</evidence>